<feature type="transmembrane region" description="Helical" evidence="6">
    <location>
        <begin position="324"/>
        <end position="348"/>
    </location>
</feature>
<dbReference type="EMBL" id="FTMX01000001">
    <property type="protein sequence ID" value="SIQ22080.1"/>
    <property type="molecule type" value="Genomic_DNA"/>
</dbReference>
<keyword evidence="2" id="KW-1003">Cell membrane</keyword>
<comment type="caution">
    <text evidence="7">The sequence shown here is derived from an EMBL/GenBank/DDBJ whole genome shotgun (WGS) entry which is preliminary data.</text>
</comment>
<protein>
    <submittedName>
        <fullName evidence="7">Membrane protein involved in the export of O-antigen and teichoic acid</fullName>
    </submittedName>
</protein>
<feature type="transmembrane region" description="Helical" evidence="6">
    <location>
        <begin position="283"/>
        <end position="304"/>
    </location>
</feature>
<dbReference type="AlphaFoldDB" id="A0A9X8R3E9"/>
<gene>
    <name evidence="7" type="ORF">SAMN05878482_101674</name>
</gene>
<feature type="transmembrane region" description="Helical" evidence="6">
    <location>
        <begin position="81"/>
        <end position="102"/>
    </location>
</feature>
<dbReference type="PANTHER" id="PTHR30250:SF11">
    <property type="entry name" value="O-ANTIGEN TRANSPORTER-RELATED"/>
    <property type="match status" value="1"/>
</dbReference>
<reference evidence="7 8" key="1">
    <citation type="submission" date="2017-01" db="EMBL/GenBank/DDBJ databases">
        <authorList>
            <person name="Varghese N."/>
            <person name="Submissions S."/>
        </authorList>
    </citation>
    <scope>NUCLEOTIDE SEQUENCE [LARGE SCALE GENOMIC DNA]</scope>
    <source>
        <strain evidence="7 8">RUG2-6</strain>
    </source>
</reference>
<evidence type="ECO:0000256" key="5">
    <source>
        <dbReference type="ARBA" id="ARBA00023136"/>
    </source>
</evidence>
<feature type="transmembrane region" description="Helical" evidence="6">
    <location>
        <begin position="12"/>
        <end position="36"/>
    </location>
</feature>
<accession>A0A9X8R3E9</accession>
<feature type="transmembrane region" description="Helical" evidence="6">
    <location>
        <begin position="42"/>
        <end position="61"/>
    </location>
</feature>
<dbReference type="InterPro" id="IPR002797">
    <property type="entry name" value="Polysacc_synth"/>
</dbReference>
<feature type="transmembrane region" description="Helical" evidence="6">
    <location>
        <begin position="108"/>
        <end position="133"/>
    </location>
</feature>
<keyword evidence="3 6" id="KW-0812">Transmembrane</keyword>
<dbReference type="Pfam" id="PF01943">
    <property type="entry name" value="Polysacc_synt"/>
    <property type="match status" value="1"/>
</dbReference>
<dbReference type="Proteomes" id="UP000185829">
    <property type="component" value="Unassembled WGS sequence"/>
</dbReference>
<name>A0A9X8R3E9_9BACI</name>
<comment type="subcellular location">
    <subcellularLocation>
        <location evidence="1">Cell membrane</location>
        <topology evidence="1">Multi-pass membrane protein</topology>
    </subcellularLocation>
</comment>
<organism evidence="7 8">
    <name type="scientific">Peribacillus simplex</name>
    <dbReference type="NCBI Taxonomy" id="1478"/>
    <lineage>
        <taxon>Bacteria</taxon>
        <taxon>Bacillati</taxon>
        <taxon>Bacillota</taxon>
        <taxon>Bacilli</taxon>
        <taxon>Bacillales</taxon>
        <taxon>Bacillaceae</taxon>
        <taxon>Peribacillus</taxon>
    </lineage>
</organism>
<keyword evidence="5 6" id="KW-0472">Membrane</keyword>
<evidence type="ECO:0000256" key="1">
    <source>
        <dbReference type="ARBA" id="ARBA00004651"/>
    </source>
</evidence>
<dbReference type="RefSeq" id="WP_076365069.1">
    <property type="nucleotide sequence ID" value="NZ_FTMX01000001.1"/>
</dbReference>
<dbReference type="PANTHER" id="PTHR30250">
    <property type="entry name" value="PST FAMILY PREDICTED COLANIC ACID TRANSPORTER"/>
    <property type="match status" value="1"/>
</dbReference>
<evidence type="ECO:0000256" key="2">
    <source>
        <dbReference type="ARBA" id="ARBA00022475"/>
    </source>
</evidence>
<dbReference type="GO" id="GO:0005886">
    <property type="term" value="C:plasma membrane"/>
    <property type="evidence" value="ECO:0007669"/>
    <property type="project" value="UniProtKB-SubCell"/>
</dbReference>
<evidence type="ECO:0000256" key="3">
    <source>
        <dbReference type="ARBA" id="ARBA00022692"/>
    </source>
</evidence>
<feature type="transmembrane region" description="Helical" evidence="6">
    <location>
        <begin position="355"/>
        <end position="373"/>
    </location>
</feature>
<evidence type="ECO:0000256" key="6">
    <source>
        <dbReference type="SAM" id="Phobius"/>
    </source>
</evidence>
<evidence type="ECO:0000313" key="7">
    <source>
        <dbReference type="EMBL" id="SIQ22080.1"/>
    </source>
</evidence>
<feature type="transmembrane region" description="Helical" evidence="6">
    <location>
        <begin position="385"/>
        <end position="405"/>
    </location>
</feature>
<sequence length="414" mass="46756">MWKKLNNIFSKLSWSLFGNIIYALSQWIIITIIARFGSTADLGIYSLGLAITAPIVLFFSFQLRTFLATDSNNEYNFAQYFGGRIIHLTFSFILIIPIAFFYSNNIETVLVIILLGIIKYFEGLSDICMGFYQKKSKIDIIGKSQMYRGISSIIAVGILYFYTRSLIFSLLGLLIVMIVRLVNYDLKHLKPLGEYTPVFDRSSIQLMKMAFPLGVVSLISSLNTNIPKYFLEYFSGTEEVGIFSALYYILIASNMLITPISLLVAPGIANAYKQNKIKKFLKVNLQLSMVSVIVSLLIITLIVLQGEFILNILYGSKYTPYNDSFIIISSSLIFGFLTTFFTVSIVAARAIQIQPIMNLIVTIVTIISSYYFISTDGINGASYTLLISRMFQALLSGSLLFYIIYKKNKLYHVN</sequence>
<keyword evidence="4 6" id="KW-1133">Transmembrane helix</keyword>
<feature type="transmembrane region" description="Helical" evidence="6">
    <location>
        <begin position="246"/>
        <end position="271"/>
    </location>
</feature>
<evidence type="ECO:0000256" key="4">
    <source>
        <dbReference type="ARBA" id="ARBA00022989"/>
    </source>
</evidence>
<proteinExistence type="predicted"/>
<evidence type="ECO:0000313" key="8">
    <source>
        <dbReference type="Proteomes" id="UP000185829"/>
    </source>
</evidence>
<dbReference type="InterPro" id="IPR050833">
    <property type="entry name" value="Poly_Biosynth_Transport"/>
</dbReference>